<keyword evidence="4" id="KW-1134">Transmembrane beta strand</keyword>
<name>A0A4Y4CRE9_ZOORA</name>
<dbReference type="PANTHER" id="PTHR30026">
    <property type="entry name" value="OUTER MEMBRANE PROTEIN TOLC"/>
    <property type="match status" value="1"/>
</dbReference>
<dbReference type="AlphaFoldDB" id="A0A4Y4CRE9"/>
<comment type="similarity">
    <text evidence="2">Belongs to the outer membrane factor (OMF) (TC 1.B.17) family.</text>
</comment>
<evidence type="ECO:0000256" key="2">
    <source>
        <dbReference type="ARBA" id="ARBA00007613"/>
    </source>
</evidence>
<dbReference type="EMBL" id="BJNV01000022">
    <property type="protein sequence ID" value="GEC95535.1"/>
    <property type="molecule type" value="Genomic_DNA"/>
</dbReference>
<dbReference type="GO" id="GO:0015288">
    <property type="term" value="F:porin activity"/>
    <property type="evidence" value="ECO:0007669"/>
    <property type="project" value="TreeGrafter"/>
</dbReference>
<dbReference type="InterPro" id="IPR051906">
    <property type="entry name" value="TolC-like"/>
</dbReference>
<sequence>MFRKVLIAVALSAVAVPALAAPGNEAVPASAQPEARPAAAYSLQALREMARATHPSVAAAEAYVEAGRAQLTTAGAYPNPEVEFMAGRSSARMPGVVAGSTQSLALTQRLDNPWQRDARLGAARFGLEAREAERRGLQNDLLARLDQRFFDMLRRQAELRASQEDLGIAEQIRSKVAVRVNTGESPRFELIKADTELLNAQKAAESASLRIAQARAALRSVVGPTLPADFQVDGSLTRSPVVPPLDELRADVLARNPELLRSQAEVRRAERQLELERLRRQPEVALKVADERDRELRDTRLGVVVSVPIWDRRQGPVAEAAALLSRSRSEEAGQQLVLLQALEGAYREYEIARTQVNALENGILREAESTMKVAEAAYRFGERGILEYLDAQRVFRAARNELIAARYALQLAVIEIERLRAPQ</sequence>
<keyword evidence="8" id="KW-0732">Signal</keyword>
<keyword evidence="10" id="KW-1185">Reference proteome</keyword>
<dbReference type="GO" id="GO:0015562">
    <property type="term" value="F:efflux transmembrane transporter activity"/>
    <property type="evidence" value="ECO:0007669"/>
    <property type="project" value="InterPro"/>
</dbReference>
<feature type="chain" id="PRO_5021465351" evidence="8">
    <location>
        <begin position="21"/>
        <end position="423"/>
    </location>
</feature>
<dbReference type="Gene3D" id="1.20.1600.10">
    <property type="entry name" value="Outer membrane efflux proteins (OEP)"/>
    <property type="match status" value="1"/>
</dbReference>
<evidence type="ECO:0000256" key="4">
    <source>
        <dbReference type="ARBA" id="ARBA00022452"/>
    </source>
</evidence>
<dbReference type="PANTHER" id="PTHR30026:SF20">
    <property type="entry name" value="OUTER MEMBRANE PROTEIN TOLC"/>
    <property type="match status" value="1"/>
</dbReference>
<dbReference type="GO" id="GO:0009279">
    <property type="term" value="C:cell outer membrane"/>
    <property type="evidence" value="ECO:0007669"/>
    <property type="project" value="UniProtKB-SubCell"/>
</dbReference>
<keyword evidence="3" id="KW-0813">Transport</keyword>
<dbReference type="Pfam" id="PF02321">
    <property type="entry name" value="OEP"/>
    <property type="match status" value="2"/>
</dbReference>
<evidence type="ECO:0000256" key="5">
    <source>
        <dbReference type="ARBA" id="ARBA00022692"/>
    </source>
</evidence>
<keyword evidence="7" id="KW-0998">Cell outer membrane</keyword>
<evidence type="ECO:0000256" key="1">
    <source>
        <dbReference type="ARBA" id="ARBA00004442"/>
    </source>
</evidence>
<reference evidence="9 10" key="1">
    <citation type="submission" date="2019-06" db="EMBL/GenBank/DDBJ databases">
        <title>Whole genome shotgun sequence of Zoogloea ramigera NBRC 15342.</title>
        <authorList>
            <person name="Hosoyama A."/>
            <person name="Uohara A."/>
            <person name="Ohji S."/>
            <person name="Ichikawa N."/>
        </authorList>
    </citation>
    <scope>NUCLEOTIDE SEQUENCE [LARGE SCALE GENOMIC DNA]</scope>
    <source>
        <strain evidence="9 10">NBRC 15342</strain>
    </source>
</reference>
<evidence type="ECO:0000313" key="10">
    <source>
        <dbReference type="Proteomes" id="UP000318422"/>
    </source>
</evidence>
<comment type="subcellular location">
    <subcellularLocation>
        <location evidence="1">Cell outer membrane</location>
    </subcellularLocation>
</comment>
<gene>
    <name evidence="9" type="ORF">ZRA01_16080</name>
</gene>
<evidence type="ECO:0000256" key="3">
    <source>
        <dbReference type="ARBA" id="ARBA00022448"/>
    </source>
</evidence>
<protein>
    <submittedName>
        <fullName evidence="9">Metal transporter</fullName>
    </submittedName>
</protein>
<proteinExistence type="inferred from homology"/>
<accession>A0A4Y4CRE9</accession>
<comment type="caution">
    <text evidence="9">The sequence shown here is derived from an EMBL/GenBank/DDBJ whole genome shotgun (WGS) entry which is preliminary data.</text>
</comment>
<dbReference type="OrthoDB" id="9772909at2"/>
<evidence type="ECO:0000256" key="8">
    <source>
        <dbReference type="SAM" id="SignalP"/>
    </source>
</evidence>
<evidence type="ECO:0000313" key="9">
    <source>
        <dbReference type="EMBL" id="GEC95535.1"/>
    </source>
</evidence>
<keyword evidence="6" id="KW-0472">Membrane</keyword>
<dbReference type="Proteomes" id="UP000318422">
    <property type="component" value="Unassembled WGS sequence"/>
</dbReference>
<dbReference type="RefSeq" id="WP_141351107.1">
    <property type="nucleotide sequence ID" value="NZ_BJNV01000022.1"/>
</dbReference>
<keyword evidence="5" id="KW-0812">Transmembrane</keyword>
<organism evidence="9 10">
    <name type="scientific">Zoogloea ramigera</name>
    <dbReference type="NCBI Taxonomy" id="350"/>
    <lineage>
        <taxon>Bacteria</taxon>
        <taxon>Pseudomonadati</taxon>
        <taxon>Pseudomonadota</taxon>
        <taxon>Betaproteobacteria</taxon>
        <taxon>Rhodocyclales</taxon>
        <taxon>Zoogloeaceae</taxon>
        <taxon>Zoogloea</taxon>
    </lineage>
</organism>
<dbReference type="SUPFAM" id="SSF56954">
    <property type="entry name" value="Outer membrane efflux proteins (OEP)"/>
    <property type="match status" value="1"/>
</dbReference>
<dbReference type="InterPro" id="IPR003423">
    <property type="entry name" value="OMP_efflux"/>
</dbReference>
<feature type="signal peptide" evidence="8">
    <location>
        <begin position="1"/>
        <end position="20"/>
    </location>
</feature>
<evidence type="ECO:0000256" key="7">
    <source>
        <dbReference type="ARBA" id="ARBA00023237"/>
    </source>
</evidence>
<evidence type="ECO:0000256" key="6">
    <source>
        <dbReference type="ARBA" id="ARBA00023136"/>
    </source>
</evidence>
<dbReference type="GO" id="GO:1990281">
    <property type="term" value="C:efflux pump complex"/>
    <property type="evidence" value="ECO:0007669"/>
    <property type="project" value="TreeGrafter"/>
</dbReference>